<name>A0A645B7Q7_9ZZZZ</name>
<reference evidence="2" key="1">
    <citation type="submission" date="2019-08" db="EMBL/GenBank/DDBJ databases">
        <authorList>
            <person name="Kucharzyk K."/>
            <person name="Murdoch R.W."/>
            <person name="Higgins S."/>
            <person name="Loffler F."/>
        </authorList>
    </citation>
    <scope>NUCLEOTIDE SEQUENCE</scope>
</reference>
<feature type="region of interest" description="Disordered" evidence="1">
    <location>
        <begin position="41"/>
        <end position="70"/>
    </location>
</feature>
<sequence>MRRFEFFAAEQQRDGLVVGAFAEELADHVVWRGGQSFLVPVRNSAGGTAQQQHDPSGQQSDGADESIEQNHVFAAFAAQDGKSGAGAEQRQDGD</sequence>
<proteinExistence type="predicted"/>
<organism evidence="2">
    <name type="scientific">bioreactor metagenome</name>
    <dbReference type="NCBI Taxonomy" id="1076179"/>
    <lineage>
        <taxon>unclassified sequences</taxon>
        <taxon>metagenomes</taxon>
        <taxon>ecological metagenomes</taxon>
    </lineage>
</organism>
<evidence type="ECO:0000313" key="2">
    <source>
        <dbReference type="EMBL" id="MPM61096.1"/>
    </source>
</evidence>
<protein>
    <submittedName>
        <fullName evidence="2">Uncharacterized protein</fullName>
    </submittedName>
</protein>
<accession>A0A645B7Q7</accession>
<gene>
    <name evidence="2" type="ORF">SDC9_107950</name>
</gene>
<dbReference type="EMBL" id="VSSQ01018149">
    <property type="protein sequence ID" value="MPM61096.1"/>
    <property type="molecule type" value="Genomic_DNA"/>
</dbReference>
<comment type="caution">
    <text evidence="2">The sequence shown here is derived from an EMBL/GenBank/DDBJ whole genome shotgun (WGS) entry which is preliminary data.</text>
</comment>
<dbReference type="AlphaFoldDB" id="A0A645B7Q7"/>
<evidence type="ECO:0000256" key="1">
    <source>
        <dbReference type="SAM" id="MobiDB-lite"/>
    </source>
</evidence>
<feature type="compositionally biased region" description="Polar residues" evidence="1">
    <location>
        <begin position="45"/>
        <end position="61"/>
    </location>
</feature>